<gene>
    <name evidence="2" type="ORF">METZ01_LOCUS500791</name>
</gene>
<feature type="transmembrane region" description="Helical" evidence="1">
    <location>
        <begin position="45"/>
        <end position="63"/>
    </location>
</feature>
<protein>
    <recommendedName>
        <fullName evidence="3">Zinc-ribbon domain-containing protein</fullName>
    </recommendedName>
</protein>
<feature type="transmembrane region" description="Helical" evidence="1">
    <location>
        <begin position="75"/>
        <end position="93"/>
    </location>
</feature>
<evidence type="ECO:0008006" key="3">
    <source>
        <dbReference type="Google" id="ProtNLM"/>
    </source>
</evidence>
<proteinExistence type="predicted"/>
<name>A0A383DTT6_9ZZZZ</name>
<keyword evidence="1" id="KW-0812">Transmembrane</keyword>
<accession>A0A383DTT6</accession>
<organism evidence="2">
    <name type="scientific">marine metagenome</name>
    <dbReference type="NCBI Taxonomy" id="408172"/>
    <lineage>
        <taxon>unclassified sequences</taxon>
        <taxon>metagenomes</taxon>
        <taxon>ecological metagenomes</taxon>
    </lineage>
</organism>
<keyword evidence="1" id="KW-0472">Membrane</keyword>
<keyword evidence="1" id="KW-1133">Transmembrane helix</keyword>
<dbReference type="EMBL" id="UINC01220151">
    <property type="protein sequence ID" value="SVE47937.1"/>
    <property type="molecule type" value="Genomic_DNA"/>
</dbReference>
<reference evidence="2" key="1">
    <citation type="submission" date="2018-05" db="EMBL/GenBank/DDBJ databases">
        <authorList>
            <person name="Lanie J.A."/>
            <person name="Ng W.-L."/>
            <person name="Kazmierczak K.M."/>
            <person name="Andrzejewski T.M."/>
            <person name="Davidsen T.M."/>
            <person name="Wayne K.J."/>
            <person name="Tettelin H."/>
            <person name="Glass J.I."/>
            <person name="Rusch D."/>
            <person name="Podicherti R."/>
            <person name="Tsui H.-C.T."/>
            <person name="Winkler M.E."/>
        </authorList>
    </citation>
    <scope>NUCLEOTIDE SEQUENCE</scope>
</reference>
<evidence type="ECO:0000313" key="2">
    <source>
        <dbReference type="EMBL" id="SVE47937.1"/>
    </source>
</evidence>
<sequence>MLCENCQSEIDDKALVCFRCGHATSERQHEPVTLNDESPKARSRLWVSPVLGVVFIAISGFFMTQLAGGVPPDPIVWVMLAFAAGLLAWRIRLR</sequence>
<dbReference type="AlphaFoldDB" id="A0A383DTT6"/>
<evidence type="ECO:0000256" key="1">
    <source>
        <dbReference type="SAM" id="Phobius"/>
    </source>
</evidence>